<gene>
    <name evidence="3" type="ORF">R2APBS1_1997</name>
</gene>
<dbReference type="AlphaFoldDB" id="M4NE97"/>
<evidence type="ECO:0000313" key="3">
    <source>
        <dbReference type="EMBL" id="AGG89120.1"/>
    </source>
</evidence>
<keyword evidence="3" id="KW-0378">Hydrolase</keyword>
<keyword evidence="4" id="KW-1185">Reference proteome</keyword>
<proteinExistence type="predicted"/>
<evidence type="ECO:0000256" key="1">
    <source>
        <dbReference type="SAM" id="MobiDB-lite"/>
    </source>
</evidence>
<dbReference type="Pfam" id="PF07514">
    <property type="entry name" value="TraI_2"/>
    <property type="match status" value="1"/>
</dbReference>
<dbReference type="eggNOG" id="COG3481">
    <property type="taxonomic scope" value="Bacteria"/>
</dbReference>
<protein>
    <submittedName>
        <fullName evidence="3">Putative HD superfamily hydrolase</fullName>
    </submittedName>
</protein>
<dbReference type="HOGENOM" id="CLU_456839_0_0_6"/>
<accession>M4NE97</accession>
<dbReference type="KEGG" id="rhd:R2APBS1_1997"/>
<dbReference type="NCBIfam" id="NF041494">
    <property type="entry name" value="MobH"/>
    <property type="match status" value="1"/>
</dbReference>
<dbReference type="EMBL" id="CP003470">
    <property type="protein sequence ID" value="AGG89120.1"/>
    <property type="molecule type" value="Genomic_DNA"/>
</dbReference>
<dbReference type="STRING" id="666685.R2APBS1_1997"/>
<dbReference type="Gene3D" id="1.10.3210.40">
    <property type="match status" value="1"/>
</dbReference>
<reference evidence="3 4" key="1">
    <citation type="submission" date="2012-04" db="EMBL/GenBank/DDBJ databases">
        <title>Complete genome of Rhodanobacter sp. 2APBS1.</title>
        <authorList>
            <consortium name="US DOE Joint Genome Institute"/>
            <person name="Huntemann M."/>
            <person name="Wei C.-L."/>
            <person name="Han J."/>
            <person name="Detter J.C."/>
            <person name="Han C."/>
            <person name="Tapia R."/>
            <person name="Munk A.C.C."/>
            <person name="Chen A."/>
            <person name="Krypides N."/>
            <person name="Mavromatis K."/>
            <person name="Markowitz V."/>
            <person name="Szeto E."/>
            <person name="Ivanova N."/>
            <person name="Mikhailova N."/>
            <person name="Ovchinnikova G."/>
            <person name="Pagani I."/>
            <person name="Pati A."/>
            <person name="Goodwin L."/>
            <person name="Peters L."/>
            <person name="Pitluck S."/>
            <person name="Woyke T."/>
            <person name="Prakash O."/>
            <person name="Elkins J."/>
            <person name="Brown S."/>
            <person name="Palumbo A."/>
            <person name="Hemme C."/>
            <person name="Zhou J."/>
            <person name="Watson D."/>
            <person name="Jardine P."/>
            <person name="Kostka J."/>
            <person name="Green S."/>
        </authorList>
    </citation>
    <scope>NUCLEOTIDE SEQUENCE [LARGE SCALE GENOMIC DNA]</scope>
    <source>
        <strain evidence="3 4">2APBS1</strain>
    </source>
</reference>
<dbReference type="Proteomes" id="UP000011859">
    <property type="component" value="Chromosome"/>
</dbReference>
<feature type="compositionally biased region" description="Low complexity" evidence="1">
    <location>
        <begin position="445"/>
        <end position="466"/>
    </location>
</feature>
<dbReference type="eggNOG" id="COG3266">
    <property type="taxonomic scope" value="Bacteria"/>
</dbReference>
<feature type="region of interest" description="Disordered" evidence="1">
    <location>
        <begin position="434"/>
        <end position="528"/>
    </location>
</feature>
<evidence type="ECO:0000259" key="2">
    <source>
        <dbReference type="Pfam" id="PF07514"/>
    </source>
</evidence>
<evidence type="ECO:0000313" key="4">
    <source>
        <dbReference type="Proteomes" id="UP000011859"/>
    </source>
</evidence>
<feature type="domain" description="Uncharacterised" evidence="2">
    <location>
        <begin position="59"/>
        <end position="359"/>
    </location>
</feature>
<dbReference type="InterPro" id="IPR011119">
    <property type="entry name" value="Unchr_helicase_relaxase_TraI"/>
</dbReference>
<dbReference type="GO" id="GO:0016787">
    <property type="term" value="F:hydrolase activity"/>
    <property type="evidence" value="ECO:0007669"/>
    <property type="project" value="UniProtKB-KW"/>
</dbReference>
<name>M4NE97_9GAMM</name>
<sequence precursor="true">MFLRSKKPPLAADRVLAARAERGTAPERIVDSFATFGGPDQTVEMVDPESYLHLLSGPIDMLRHEIGLDGPTFDRLVMPMLVRYLRWVHLLPASANHHHARLGGLALHGLDVAALAARNVHNAVLDYDPVYTRDLELKANRGLLWPLAAATAGLHHDLGKVLIDQIVTCAATGDVWNPFVCDLTSWAREHQVERYAIRWRPGDRLHRHESFGLLLMGAIAGPDVMGALSSLGRDMLEAIVLAISGEREEASGLREMVHLADQASSRSDRDSGTAYWSEGSSNVDPVIGRLLDAAIALIRRRAWKFNTPGHPVWVTGDGAYLVWPQAFNSMRQELVAQQKAVGIPNDEVEVAEIFVRGRVAKVRELSNGQKETLWRLHLPGSEPAAEGEDAAFAALRSRLGGTTKALFLPDPGPLIQGLPVSEATDVRIARDPTLPEAVVPDEDGAQAPPSGEPGPGAAAVPETPAPTDQPHAAEAPSVPPLEQGTMSGGSEAAPSQTAPSVAEAADEAPRPAQPAAPEHSPAQAGLPLDSVPQAEHADARTALQGAGALGSVLERIADKIALEPDSYPSRERLTMKQGVVLIRWPDAVRGEIKEIRVLADEIGQHPEWLATRVAGQPVTPQENGITTSVRIRGSAWNVVPLNAELSAAFNLLARRNAAPVPQDMP</sequence>
<organism evidence="3 4">
    <name type="scientific">Rhodanobacter denitrificans</name>
    <dbReference type="NCBI Taxonomy" id="666685"/>
    <lineage>
        <taxon>Bacteria</taxon>
        <taxon>Pseudomonadati</taxon>
        <taxon>Pseudomonadota</taxon>
        <taxon>Gammaproteobacteria</taxon>
        <taxon>Lysobacterales</taxon>
        <taxon>Rhodanobacteraceae</taxon>
        <taxon>Rhodanobacter</taxon>
    </lineage>
</organism>